<evidence type="ECO:0000256" key="1">
    <source>
        <dbReference type="ARBA" id="ARBA00004496"/>
    </source>
</evidence>
<dbReference type="PROSITE" id="PS01047">
    <property type="entry name" value="HMA_1"/>
    <property type="match status" value="1"/>
</dbReference>
<name>A0ABT0XJF3_9BACI</name>
<evidence type="ECO:0000259" key="7">
    <source>
        <dbReference type="PROSITE" id="PS50846"/>
    </source>
</evidence>
<keyword evidence="4" id="KW-0479">Metal-binding</keyword>
<keyword evidence="6" id="KW-0143">Chaperone</keyword>
<dbReference type="InterPro" id="IPR006122">
    <property type="entry name" value="HMA_Cu_ion-bd"/>
</dbReference>
<dbReference type="PRINTS" id="PR00944">
    <property type="entry name" value="CUEXPORT"/>
</dbReference>
<dbReference type="NCBIfam" id="NF033795">
    <property type="entry name" value="chaper_CopZ_Bs"/>
    <property type="match status" value="1"/>
</dbReference>
<comment type="subcellular location">
    <subcellularLocation>
        <location evidence="1">Cytoplasm</location>
    </subcellularLocation>
</comment>
<gene>
    <name evidence="8" type="primary">copZ</name>
    <name evidence="8" type="ORF">NDM98_11410</name>
</gene>
<protein>
    <recommendedName>
        <fullName evidence="2">Copper chaperone CopZ</fullName>
    </recommendedName>
</protein>
<dbReference type="Pfam" id="PF00403">
    <property type="entry name" value="HMA"/>
    <property type="match status" value="1"/>
</dbReference>
<comment type="caution">
    <text evidence="8">The sequence shown here is derived from an EMBL/GenBank/DDBJ whole genome shotgun (WGS) entry which is preliminary data.</text>
</comment>
<organism evidence="8 9">
    <name type="scientific">Alkalicoccobacillus plakortidis</name>
    <dbReference type="NCBI Taxonomy" id="444060"/>
    <lineage>
        <taxon>Bacteria</taxon>
        <taxon>Bacillati</taxon>
        <taxon>Bacillota</taxon>
        <taxon>Bacilli</taxon>
        <taxon>Bacillales</taxon>
        <taxon>Bacillaceae</taxon>
        <taxon>Alkalicoccobacillus</taxon>
    </lineage>
</organism>
<dbReference type="NCBIfam" id="TIGR00003">
    <property type="entry name" value="copper ion binding protein"/>
    <property type="match status" value="1"/>
</dbReference>
<keyword evidence="9" id="KW-1185">Reference proteome</keyword>
<dbReference type="Gene3D" id="3.30.70.100">
    <property type="match status" value="1"/>
</dbReference>
<reference evidence="8" key="1">
    <citation type="submission" date="2022-06" db="EMBL/GenBank/DDBJ databases">
        <title>Alkalicoccobacillus porphyridii sp. nov., isolated from a marine red alga, Porphyridium purpureum and reclassification of Shouchella plakortidis and Shouchella gibsonii as Alkalicoccobacillus plakortidis comb. nov. and Alkalicoccobacillus gibsonii comb. nov.</title>
        <authorList>
            <person name="Kim K.H."/>
            <person name="Lee J.K."/>
            <person name="Han D.M."/>
            <person name="Baek J.H."/>
            <person name="Jeon C.O."/>
        </authorList>
    </citation>
    <scope>NUCLEOTIDE SEQUENCE</scope>
    <source>
        <strain evidence="8">DSM 19153</strain>
    </source>
</reference>
<dbReference type="PROSITE" id="PS50846">
    <property type="entry name" value="HMA_2"/>
    <property type="match status" value="1"/>
</dbReference>
<proteinExistence type="predicted"/>
<evidence type="ECO:0000256" key="5">
    <source>
        <dbReference type="ARBA" id="ARBA00023008"/>
    </source>
</evidence>
<evidence type="ECO:0000256" key="3">
    <source>
        <dbReference type="ARBA" id="ARBA00022490"/>
    </source>
</evidence>
<dbReference type="InterPro" id="IPR017969">
    <property type="entry name" value="Heavy-metal-associated_CS"/>
</dbReference>
<accession>A0ABT0XJF3</accession>
<evidence type="ECO:0000313" key="9">
    <source>
        <dbReference type="Proteomes" id="UP001203665"/>
    </source>
</evidence>
<dbReference type="SUPFAM" id="SSF55008">
    <property type="entry name" value="HMA, heavy metal-associated domain"/>
    <property type="match status" value="1"/>
</dbReference>
<evidence type="ECO:0000313" key="8">
    <source>
        <dbReference type="EMBL" id="MCM2676043.1"/>
    </source>
</evidence>
<dbReference type="InterPro" id="IPR006121">
    <property type="entry name" value="HMA_dom"/>
</dbReference>
<keyword evidence="5" id="KW-0186">Copper</keyword>
<dbReference type="PANTHER" id="PTHR46594">
    <property type="entry name" value="P-TYPE CATION-TRANSPORTING ATPASE"/>
    <property type="match status" value="1"/>
</dbReference>
<dbReference type="InterPro" id="IPR049740">
    <property type="entry name" value="CopZ"/>
</dbReference>
<evidence type="ECO:0000256" key="6">
    <source>
        <dbReference type="ARBA" id="ARBA00023186"/>
    </source>
</evidence>
<evidence type="ECO:0000256" key="2">
    <source>
        <dbReference type="ARBA" id="ARBA00015313"/>
    </source>
</evidence>
<sequence length="69" mass="7550">MKESTLNVTGMSCQHCVQAVEGNVSQLDGVESVKVHLEESTVDVRFEEGKVPLAEIIETIEDQGYDVAK</sequence>
<feature type="domain" description="HMA" evidence="7">
    <location>
        <begin position="2"/>
        <end position="68"/>
    </location>
</feature>
<dbReference type="EMBL" id="JAMQJY010000001">
    <property type="protein sequence ID" value="MCM2676043.1"/>
    <property type="molecule type" value="Genomic_DNA"/>
</dbReference>
<dbReference type="RefSeq" id="WP_251607619.1">
    <property type="nucleotide sequence ID" value="NZ_JAMQJY010000001.1"/>
</dbReference>
<dbReference type="PANTHER" id="PTHR46594:SF4">
    <property type="entry name" value="P-TYPE CATION-TRANSPORTING ATPASE"/>
    <property type="match status" value="1"/>
</dbReference>
<dbReference type="InterPro" id="IPR036163">
    <property type="entry name" value="HMA_dom_sf"/>
</dbReference>
<dbReference type="Proteomes" id="UP001203665">
    <property type="component" value="Unassembled WGS sequence"/>
</dbReference>
<keyword evidence="3" id="KW-0963">Cytoplasm</keyword>
<dbReference type="CDD" id="cd00371">
    <property type="entry name" value="HMA"/>
    <property type="match status" value="1"/>
</dbReference>
<evidence type="ECO:0000256" key="4">
    <source>
        <dbReference type="ARBA" id="ARBA00022723"/>
    </source>
</evidence>
<dbReference type="InterPro" id="IPR000428">
    <property type="entry name" value="Cu-bd"/>
</dbReference>